<name>A0A9Q1HAD8_HOLLE</name>
<evidence type="ECO:0000256" key="2">
    <source>
        <dbReference type="SAM" id="Phobius"/>
    </source>
</evidence>
<keyword evidence="2" id="KW-0472">Membrane</keyword>
<dbReference type="EMBL" id="JAIZAY010000008">
    <property type="protein sequence ID" value="KAJ8038101.1"/>
    <property type="molecule type" value="Genomic_DNA"/>
</dbReference>
<comment type="caution">
    <text evidence="3">The sequence shown here is derived from an EMBL/GenBank/DDBJ whole genome shotgun (WGS) entry which is preliminary data.</text>
</comment>
<evidence type="ECO:0000256" key="1">
    <source>
        <dbReference type="SAM" id="MobiDB-lite"/>
    </source>
</evidence>
<evidence type="ECO:0000313" key="4">
    <source>
        <dbReference type="Proteomes" id="UP001152320"/>
    </source>
</evidence>
<dbReference type="AlphaFoldDB" id="A0A9Q1HAD8"/>
<proteinExistence type="predicted"/>
<sequence length="160" mass="18470">MADSSCPWFIPFIVTLVLLILTIGFIIVNLILRKFPHRWGKMRTSIRYLQTTVRRRGLFKGNLEQDNYIDIEYTLQNKKFKEDRPYSSLKIKDATSGDDTYLEPNICKQEATNSQKEIFASLAVKQKGLNVGKEKMTESKKNGNKEVEEDSSSDDYIQPP</sequence>
<gene>
    <name evidence="3" type="ORF">HOLleu_19080</name>
</gene>
<protein>
    <submittedName>
        <fullName evidence="3">Uncharacterized protein</fullName>
    </submittedName>
</protein>
<feature type="compositionally biased region" description="Basic and acidic residues" evidence="1">
    <location>
        <begin position="132"/>
        <end position="146"/>
    </location>
</feature>
<reference evidence="3" key="1">
    <citation type="submission" date="2021-10" db="EMBL/GenBank/DDBJ databases">
        <title>Tropical sea cucumber genome reveals ecological adaptation and Cuvierian tubules defense mechanism.</title>
        <authorList>
            <person name="Chen T."/>
        </authorList>
    </citation>
    <scope>NUCLEOTIDE SEQUENCE</scope>
    <source>
        <strain evidence="3">Nanhai2018</strain>
        <tissue evidence="3">Muscle</tissue>
    </source>
</reference>
<accession>A0A9Q1HAD8</accession>
<organism evidence="3 4">
    <name type="scientific">Holothuria leucospilota</name>
    <name type="common">Black long sea cucumber</name>
    <name type="synonym">Mertensiothuria leucospilota</name>
    <dbReference type="NCBI Taxonomy" id="206669"/>
    <lineage>
        <taxon>Eukaryota</taxon>
        <taxon>Metazoa</taxon>
        <taxon>Echinodermata</taxon>
        <taxon>Eleutherozoa</taxon>
        <taxon>Echinozoa</taxon>
        <taxon>Holothuroidea</taxon>
        <taxon>Aspidochirotacea</taxon>
        <taxon>Aspidochirotida</taxon>
        <taxon>Holothuriidae</taxon>
        <taxon>Holothuria</taxon>
    </lineage>
</organism>
<keyword evidence="2" id="KW-1133">Transmembrane helix</keyword>
<feature type="transmembrane region" description="Helical" evidence="2">
    <location>
        <begin position="12"/>
        <end position="32"/>
    </location>
</feature>
<feature type="region of interest" description="Disordered" evidence="1">
    <location>
        <begin position="132"/>
        <end position="160"/>
    </location>
</feature>
<keyword evidence="4" id="KW-1185">Reference proteome</keyword>
<evidence type="ECO:0000313" key="3">
    <source>
        <dbReference type="EMBL" id="KAJ8038101.1"/>
    </source>
</evidence>
<keyword evidence="2" id="KW-0812">Transmembrane</keyword>
<dbReference type="Proteomes" id="UP001152320">
    <property type="component" value="Chromosome 8"/>
</dbReference>